<protein>
    <submittedName>
        <fullName evidence="2">Uncharacterized protein</fullName>
    </submittedName>
</protein>
<evidence type="ECO:0000313" key="2">
    <source>
        <dbReference type="EMBL" id="PXF42705.1"/>
    </source>
</evidence>
<gene>
    <name evidence="2" type="ORF">BWQ96_07520</name>
</gene>
<name>A0A2V3IKT9_9FLOR</name>
<dbReference type="EMBL" id="NBIV01000152">
    <property type="protein sequence ID" value="PXF42705.1"/>
    <property type="molecule type" value="Genomic_DNA"/>
</dbReference>
<sequence length="189" mass="21030">MSDEEGNIARGALSHSLLRQPVAYTKPWSDDWFPGNVPYSKREDQGFERADVPPKQDHEEIPSLNFIGMPVPSAVLLNSACLEQHTECLTSMFTDSDSSEMIPLLLKYGSVAETLSRLSRTLRACLLDYSQLPQEPSSEQAAKLISIILPMSALSKRAMSSVESDWEKSKISTEEPVDWNNLSLSQNTP</sequence>
<dbReference type="AlphaFoldDB" id="A0A2V3IKT9"/>
<feature type="region of interest" description="Disordered" evidence="1">
    <location>
        <begin position="165"/>
        <end position="189"/>
    </location>
</feature>
<comment type="caution">
    <text evidence="2">The sequence shown here is derived from an EMBL/GenBank/DDBJ whole genome shotgun (WGS) entry which is preliminary data.</text>
</comment>
<feature type="compositionally biased region" description="Basic and acidic residues" evidence="1">
    <location>
        <begin position="40"/>
        <end position="59"/>
    </location>
</feature>
<accession>A0A2V3IKT9</accession>
<organism evidence="2 3">
    <name type="scientific">Gracilariopsis chorda</name>
    <dbReference type="NCBI Taxonomy" id="448386"/>
    <lineage>
        <taxon>Eukaryota</taxon>
        <taxon>Rhodophyta</taxon>
        <taxon>Florideophyceae</taxon>
        <taxon>Rhodymeniophycidae</taxon>
        <taxon>Gracilariales</taxon>
        <taxon>Gracilariaceae</taxon>
        <taxon>Gracilariopsis</taxon>
    </lineage>
</organism>
<evidence type="ECO:0000313" key="3">
    <source>
        <dbReference type="Proteomes" id="UP000247409"/>
    </source>
</evidence>
<feature type="compositionally biased region" description="Polar residues" evidence="1">
    <location>
        <begin position="180"/>
        <end position="189"/>
    </location>
</feature>
<dbReference type="Proteomes" id="UP000247409">
    <property type="component" value="Unassembled WGS sequence"/>
</dbReference>
<proteinExistence type="predicted"/>
<reference evidence="2 3" key="1">
    <citation type="journal article" date="2018" name="Mol. Biol. Evol.">
        <title>Analysis of the draft genome of the red seaweed Gracilariopsis chorda provides insights into genome size evolution in Rhodophyta.</title>
        <authorList>
            <person name="Lee J."/>
            <person name="Yang E.C."/>
            <person name="Graf L."/>
            <person name="Yang J.H."/>
            <person name="Qiu H."/>
            <person name="Zel Zion U."/>
            <person name="Chan C.X."/>
            <person name="Stephens T.G."/>
            <person name="Weber A.P.M."/>
            <person name="Boo G.H."/>
            <person name="Boo S.M."/>
            <person name="Kim K.M."/>
            <person name="Shin Y."/>
            <person name="Jung M."/>
            <person name="Lee S.J."/>
            <person name="Yim H.S."/>
            <person name="Lee J.H."/>
            <person name="Bhattacharya D."/>
            <person name="Yoon H.S."/>
        </authorList>
    </citation>
    <scope>NUCLEOTIDE SEQUENCE [LARGE SCALE GENOMIC DNA]</scope>
    <source>
        <strain evidence="2 3">SKKU-2015</strain>
        <tissue evidence="2">Whole body</tissue>
    </source>
</reference>
<feature type="region of interest" description="Disordered" evidence="1">
    <location>
        <begin position="26"/>
        <end position="59"/>
    </location>
</feature>
<keyword evidence="3" id="KW-1185">Reference proteome</keyword>
<evidence type="ECO:0000256" key="1">
    <source>
        <dbReference type="SAM" id="MobiDB-lite"/>
    </source>
</evidence>